<evidence type="ECO:0000313" key="2">
    <source>
        <dbReference type="Proteomes" id="UP000037069"/>
    </source>
</evidence>
<sequence>MVTATIRARPLPTAAPKTAELTMTISIEFTAQEELSRVKQAAGWFYTSFRCPVNRFKLRLFLASSSLNSISPWSSSPLPFDNNVALNIGCRRHLLHHLQQHHHLHRYLDFDHRHYLLHYLLRYHHHHCFLPPQHLHYYHPRHQHLALQHPDHHHLPPLISLHSLI</sequence>
<name>A0A0L0BL15_LUCCU</name>
<organism evidence="1 2">
    <name type="scientific">Lucilia cuprina</name>
    <name type="common">Green bottle fly</name>
    <name type="synonym">Australian sheep blowfly</name>
    <dbReference type="NCBI Taxonomy" id="7375"/>
    <lineage>
        <taxon>Eukaryota</taxon>
        <taxon>Metazoa</taxon>
        <taxon>Ecdysozoa</taxon>
        <taxon>Arthropoda</taxon>
        <taxon>Hexapoda</taxon>
        <taxon>Insecta</taxon>
        <taxon>Pterygota</taxon>
        <taxon>Neoptera</taxon>
        <taxon>Endopterygota</taxon>
        <taxon>Diptera</taxon>
        <taxon>Brachycera</taxon>
        <taxon>Muscomorpha</taxon>
        <taxon>Oestroidea</taxon>
        <taxon>Calliphoridae</taxon>
        <taxon>Luciliinae</taxon>
        <taxon>Lucilia</taxon>
    </lineage>
</organism>
<comment type="caution">
    <text evidence="1">The sequence shown here is derived from an EMBL/GenBank/DDBJ whole genome shotgun (WGS) entry which is preliminary data.</text>
</comment>
<evidence type="ECO:0000313" key="1">
    <source>
        <dbReference type="EMBL" id="KNC20638.1"/>
    </source>
</evidence>
<accession>A0A0L0BL15</accession>
<protein>
    <submittedName>
        <fullName evidence="1">Uncharacterized protein</fullName>
    </submittedName>
</protein>
<reference evidence="1 2" key="1">
    <citation type="journal article" date="2015" name="Nat. Commun.">
        <title>Lucilia cuprina genome unlocks parasitic fly biology to underpin future interventions.</title>
        <authorList>
            <person name="Anstead C.A."/>
            <person name="Korhonen P.K."/>
            <person name="Young N.D."/>
            <person name="Hall R.S."/>
            <person name="Jex A.R."/>
            <person name="Murali S.C."/>
            <person name="Hughes D.S."/>
            <person name="Lee S.F."/>
            <person name="Perry T."/>
            <person name="Stroehlein A.J."/>
            <person name="Ansell B.R."/>
            <person name="Breugelmans B."/>
            <person name="Hofmann A."/>
            <person name="Qu J."/>
            <person name="Dugan S."/>
            <person name="Lee S.L."/>
            <person name="Chao H."/>
            <person name="Dinh H."/>
            <person name="Han Y."/>
            <person name="Doddapaneni H.V."/>
            <person name="Worley K.C."/>
            <person name="Muzny D.M."/>
            <person name="Ioannidis P."/>
            <person name="Waterhouse R.M."/>
            <person name="Zdobnov E.M."/>
            <person name="James P.J."/>
            <person name="Bagnall N.H."/>
            <person name="Kotze A.C."/>
            <person name="Gibbs R.A."/>
            <person name="Richards S."/>
            <person name="Batterham P."/>
            <person name="Gasser R.B."/>
        </authorList>
    </citation>
    <scope>NUCLEOTIDE SEQUENCE [LARGE SCALE GENOMIC DNA]</scope>
    <source>
        <strain evidence="1 2">LS</strain>
        <tissue evidence="1">Full body</tissue>
    </source>
</reference>
<dbReference type="EMBL" id="JRES01001711">
    <property type="protein sequence ID" value="KNC20638.1"/>
    <property type="molecule type" value="Genomic_DNA"/>
</dbReference>
<dbReference type="Proteomes" id="UP000037069">
    <property type="component" value="Unassembled WGS sequence"/>
</dbReference>
<dbReference type="AlphaFoldDB" id="A0A0L0BL15"/>
<keyword evidence="2" id="KW-1185">Reference proteome</keyword>
<gene>
    <name evidence="1" type="ORF">FF38_06898</name>
</gene>
<proteinExistence type="predicted"/>